<feature type="compositionally biased region" description="Basic and acidic residues" evidence="1">
    <location>
        <begin position="497"/>
        <end position="533"/>
    </location>
</feature>
<dbReference type="AlphaFoldDB" id="A0A8J6L5Z9"/>
<name>A0A8J6L5Z9_TENMO</name>
<evidence type="ECO:0000313" key="2">
    <source>
        <dbReference type="EMBL" id="KAH0808865.1"/>
    </source>
</evidence>
<evidence type="ECO:0000313" key="3">
    <source>
        <dbReference type="Proteomes" id="UP000719412"/>
    </source>
</evidence>
<comment type="caution">
    <text evidence="2">The sequence shown here is derived from an EMBL/GenBank/DDBJ whole genome shotgun (WGS) entry which is preliminary data.</text>
</comment>
<dbReference type="EMBL" id="JABDTM020028477">
    <property type="protein sequence ID" value="KAH0808865.1"/>
    <property type="molecule type" value="Genomic_DNA"/>
</dbReference>
<accession>A0A8J6L5Z9</accession>
<sequence>MRPREPDRTFSSASPVSQSREKFAREVDGIILDNWAKHKSHSALRHGCLRLVGITLEVGHLDAIAVEIGVVRRATVVGDDAASAAIAGVFHVHVNILEFCAHAHHKNYNCDQRTGDFTVANHTLHYHTPHWEEPPPNGHNSRYSEPGRLRIRTRISYSRGIFAIRSRRSGKVALPYDFYAFPGTATLPSARHQDGDAVAPFSFPLTCCVCIHADTQEHIPGVAKPKGANWGPILSSRNVVKYPNGNSRSPSAAGNVYQEGWLNALLSKHHHPTNPRGLRVRKAKFSLNCVFVHEAQMSGGCDSSERKRAYSRVLYLILLDTSLERKYKRGGLVYVRKKKLEVNVEKTKIMVFNKTKRKSEENDWKWEGRKIERVSEFKYLGYSFKEKATVKAPIREIVRKANKEEILTMFESMVESVLMYVCTWQRSGDGKNKRRETLGYIVREECKKSRLKVKAGKRTAKFENKMDGREKRRILTECWREKNKEKERKKYYQSNGEMRERDGKGRNTERRWKGDRMDERDMKEEGKDREREGPVSTIPGDGIVRVGGYNTMFDFIYYLCKCQRVAPVRRLSRTCDAEMSRLVGPSSGLAPVRPAIDSESSPPRSTAKAQTHRFVNVWFKKFGLKEEKELIFVRDFYVSPTHHGLKDAATHVEEFLKAWTVQAKP</sequence>
<protein>
    <submittedName>
        <fullName evidence="2">Uncharacterized protein</fullName>
    </submittedName>
</protein>
<keyword evidence="3" id="KW-1185">Reference proteome</keyword>
<reference evidence="2" key="1">
    <citation type="journal article" date="2020" name="J Insects Food Feed">
        <title>The yellow mealworm (Tenebrio molitor) genome: a resource for the emerging insects as food and feed industry.</title>
        <authorList>
            <person name="Eriksson T."/>
            <person name="Andere A."/>
            <person name="Kelstrup H."/>
            <person name="Emery V."/>
            <person name="Picard C."/>
        </authorList>
    </citation>
    <scope>NUCLEOTIDE SEQUENCE</scope>
    <source>
        <strain evidence="2">Stoneville</strain>
        <tissue evidence="2">Whole head</tissue>
    </source>
</reference>
<feature type="region of interest" description="Disordered" evidence="1">
    <location>
        <begin position="489"/>
        <end position="540"/>
    </location>
</feature>
<gene>
    <name evidence="2" type="ORF">GEV33_013925</name>
</gene>
<proteinExistence type="predicted"/>
<organism evidence="2 3">
    <name type="scientific">Tenebrio molitor</name>
    <name type="common">Yellow mealworm beetle</name>
    <dbReference type="NCBI Taxonomy" id="7067"/>
    <lineage>
        <taxon>Eukaryota</taxon>
        <taxon>Metazoa</taxon>
        <taxon>Ecdysozoa</taxon>
        <taxon>Arthropoda</taxon>
        <taxon>Hexapoda</taxon>
        <taxon>Insecta</taxon>
        <taxon>Pterygota</taxon>
        <taxon>Neoptera</taxon>
        <taxon>Endopterygota</taxon>
        <taxon>Coleoptera</taxon>
        <taxon>Polyphaga</taxon>
        <taxon>Cucujiformia</taxon>
        <taxon>Tenebrionidae</taxon>
        <taxon>Tenebrio</taxon>
    </lineage>
</organism>
<reference evidence="2" key="2">
    <citation type="submission" date="2021-08" db="EMBL/GenBank/DDBJ databases">
        <authorList>
            <person name="Eriksson T."/>
        </authorList>
    </citation>
    <scope>NUCLEOTIDE SEQUENCE</scope>
    <source>
        <strain evidence="2">Stoneville</strain>
        <tissue evidence="2">Whole head</tissue>
    </source>
</reference>
<evidence type="ECO:0000256" key="1">
    <source>
        <dbReference type="SAM" id="MobiDB-lite"/>
    </source>
</evidence>
<dbReference type="Proteomes" id="UP000719412">
    <property type="component" value="Unassembled WGS sequence"/>
</dbReference>